<dbReference type="RefSeq" id="WP_183670620.1">
    <property type="nucleotide sequence ID" value="NZ_BMPB01000018.1"/>
</dbReference>
<dbReference type="InterPro" id="IPR041662">
    <property type="entry name" value="SusD-like_2"/>
</dbReference>
<evidence type="ECO:0000313" key="3">
    <source>
        <dbReference type="Proteomes" id="UP000533637"/>
    </source>
</evidence>
<comment type="caution">
    <text evidence="2">The sequence shown here is derived from an EMBL/GenBank/DDBJ whole genome shotgun (WGS) entry which is preliminary data.</text>
</comment>
<reference evidence="2 3" key="1">
    <citation type="submission" date="2020-08" db="EMBL/GenBank/DDBJ databases">
        <title>Genomic Encyclopedia of Type Strains, Phase IV (KMG-IV): sequencing the most valuable type-strain genomes for metagenomic binning, comparative biology and taxonomic classification.</title>
        <authorList>
            <person name="Goeker M."/>
        </authorList>
    </citation>
    <scope>NUCLEOTIDE SEQUENCE [LARGE SCALE GENOMIC DNA]</scope>
    <source>
        <strain evidence="2 3">DSM 102983</strain>
    </source>
</reference>
<feature type="signal peptide" evidence="1">
    <location>
        <begin position="1"/>
        <end position="22"/>
    </location>
</feature>
<dbReference type="InterPro" id="IPR011990">
    <property type="entry name" value="TPR-like_helical_dom_sf"/>
</dbReference>
<keyword evidence="1" id="KW-0732">Signal</keyword>
<gene>
    <name evidence="2" type="ORF">GGQ57_002156</name>
</gene>
<accession>A0ABR6KLG8</accession>
<proteinExistence type="predicted"/>
<dbReference type="SUPFAM" id="SSF48452">
    <property type="entry name" value="TPR-like"/>
    <property type="match status" value="1"/>
</dbReference>
<dbReference type="Gene3D" id="1.20.120.840">
    <property type="entry name" value="SusD-like, tetratrico peptide repeats domain"/>
    <property type="match status" value="1"/>
</dbReference>
<name>A0ABR6KLG8_9BACT</name>
<sequence length="520" mass="57071">MKTIIGSLKTLTVVSFSLIFSACSEDIMDNINKDTSHTNSVEGKFIMTDVITSTAFSNVGGDFNTYFSSYIEYEVGIDNQLYNAETRLNEPSAASTFNNIWSGTYTSLKNARIIINQCNEGGRDEGNYITKGAAEVMAAYNSALLTDMFGDTPYSEAAVVDENGSPLYMTPKIDKQEEIYATIMTLLDDAIVNLQKEDLSPLGNYDLLYGGDAGKWLKFAYGLKARYTMRLLNRSSDKDGDLKKVLEYTAKSFSSAADQAAFAVYDVNNINPFYGFFASRAAFANSESLGAKLSERKDPRFTRVILSPTQGGKRIQVTGASDPNYVPAPNGTPEQNMQKYGVSAFVYSGTAPTLLLSFHEIKFLEAEALSRLNRTSEAEAALKEAVSSAILNTENSVASAITTLGSNITVTSQALTEEAANSYFEANVKPLFAIDPLKEVMLQKYFAFWGASGEATESFNDVRRLKAEGKDFYAFKNTKKFPIRCPYGNSDTSANPEVKAAYGDGQYIYSEQVWWAGGNR</sequence>
<keyword evidence="3" id="KW-1185">Reference proteome</keyword>
<dbReference type="Proteomes" id="UP000533637">
    <property type="component" value="Unassembled WGS sequence"/>
</dbReference>
<dbReference type="PROSITE" id="PS51257">
    <property type="entry name" value="PROKAR_LIPOPROTEIN"/>
    <property type="match status" value="1"/>
</dbReference>
<evidence type="ECO:0000313" key="2">
    <source>
        <dbReference type="EMBL" id="MBB4622256.1"/>
    </source>
</evidence>
<evidence type="ECO:0000256" key="1">
    <source>
        <dbReference type="SAM" id="SignalP"/>
    </source>
</evidence>
<protein>
    <submittedName>
        <fullName evidence="2">Mannose/fructose-specific phosphotransferase system component IIA</fullName>
    </submittedName>
</protein>
<dbReference type="Pfam" id="PF12771">
    <property type="entry name" value="SusD-like_2"/>
    <property type="match status" value="1"/>
</dbReference>
<feature type="chain" id="PRO_5047050559" evidence="1">
    <location>
        <begin position="23"/>
        <end position="520"/>
    </location>
</feature>
<organism evidence="2 3">
    <name type="scientific">Parabacteroides faecis</name>
    <dbReference type="NCBI Taxonomy" id="1217282"/>
    <lineage>
        <taxon>Bacteria</taxon>
        <taxon>Pseudomonadati</taxon>
        <taxon>Bacteroidota</taxon>
        <taxon>Bacteroidia</taxon>
        <taxon>Bacteroidales</taxon>
        <taxon>Tannerellaceae</taxon>
        <taxon>Parabacteroides</taxon>
    </lineage>
</organism>
<dbReference type="EMBL" id="JACHOC010000004">
    <property type="protein sequence ID" value="MBB4622256.1"/>
    <property type="molecule type" value="Genomic_DNA"/>
</dbReference>
<dbReference type="Gene3D" id="1.25.40.390">
    <property type="match status" value="2"/>
</dbReference>